<evidence type="ECO:0000313" key="1">
    <source>
        <dbReference type="EMBL" id="KAG8564893.1"/>
    </source>
</evidence>
<dbReference type="Proteomes" id="UP000824782">
    <property type="component" value="Unassembled WGS sequence"/>
</dbReference>
<proteinExistence type="predicted"/>
<organism evidence="1 2">
    <name type="scientific">Engystomops pustulosus</name>
    <name type="common">Tungara frog</name>
    <name type="synonym">Physalaemus pustulosus</name>
    <dbReference type="NCBI Taxonomy" id="76066"/>
    <lineage>
        <taxon>Eukaryota</taxon>
        <taxon>Metazoa</taxon>
        <taxon>Chordata</taxon>
        <taxon>Craniata</taxon>
        <taxon>Vertebrata</taxon>
        <taxon>Euteleostomi</taxon>
        <taxon>Amphibia</taxon>
        <taxon>Batrachia</taxon>
        <taxon>Anura</taxon>
        <taxon>Neobatrachia</taxon>
        <taxon>Hyloidea</taxon>
        <taxon>Leptodactylidae</taxon>
        <taxon>Leiuperinae</taxon>
        <taxon>Engystomops</taxon>
    </lineage>
</organism>
<sequence>MDGKNIKCGRSHTGHGGLLTNVVRVHRPPLGNCSNKCLGIRYQGFTATRSFTTKPTAPADREWNMLYFCCISYLKNNIYSM</sequence>
<dbReference type="EMBL" id="WNYA01000006">
    <property type="protein sequence ID" value="KAG8564893.1"/>
    <property type="molecule type" value="Genomic_DNA"/>
</dbReference>
<protein>
    <submittedName>
        <fullName evidence="1">Uncharacterized protein</fullName>
    </submittedName>
</protein>
<accession>A0AAV7B198</accession>
<keyword evidence="2" id="KW-1185">Reference proteome</keyword>
<gene>
    <name evidence="1" type="ORF">GDO81_012618</name>
</gene>
<reference evidence="1" key="1">
    <citation type="thesis" date="2020" institute="ProQuest LLC" country="789 East Eisenhower Parkway, Ann Arbor, MI, USA">
        <title>Comparative Genomics and Chromosome Evolution.</title>
        <authorList>
            <person name="Mudd A.B."/>
        </authorList>
    </citation>
    <scope>NUCLEOTIDE SEQUENCE</scope>
    <source>
        <strain evidence="1">237g6f4</strain>
        <tissue evidence="1">Blood</tissue>
    </source>
</reference>
<evidence type="ECO:0000313" key="2">
    <source>
        <dbReference type="Proteomes" id="UP000824782"/>
    </source>
</evidence>
<name>A0AAV7B198_ENGPU</name>
<comment type="caution">
    <text evidence="1">The sequence shown here is derived from an EMBL/GenBank/DDBJ whole genome shotgun (WGS) entry which is preliminary data.</text>
</comment>
<dbReference type="AlphaFoldDB" id="A0AAV7B198"/>